<dbReference type="RefSeq" id="WP_067030826.1">
    <property type="nucleotide sequence ID" value="NZ_CP049616.1"/>
</dbReference>
<dbReference type="Pfam" id="PF09357">
    <property type="entry name" value="RteC"/>
    <property type="match status" value="1"/>
</dbReference>
<evidence type="ECO:0008006" key="3">
    <source>
        <dbReference type="Google" id="ProtNLM"/>
    </source>
</evidence>
<reference evidence="1 2" key="1">
    <citation type="submission" date="2020-02" db="EMBL/GenBank/DDBJ databases">
        <title>Complete genome of Muricauda sp. 501str8.</title>
        <authorList>
            <person name="Dong B."/>
            <person name="Zhu S."/>
            <person name="Yang J."/>
            <person name="Chen J."/>
        </authorList>
    </citation>
    <scope>NUCLEOTIDE SEQUENCE [LARGE SCALE GENOMIC DNA]</scope>
    <source>
        <strain evidence="1 2">501str8</strain>
    </source>
</reference>
<dbReference type="AlphaFoldDB" id="A0A6G7J7U6"/>
<proteinExistence type="predicted"/>
<keyword evidence="2" id="KW-1185">Reference proteome</keyword>
<dbReference type="InterPro" id="IPR018534">
    <property type="entry name" value="Tet_reg_excision_RteC"/>
</dbReference>
<accession>A0A6G7J7U6</accession>
<organism evidence="1 2">
    <name type="scientific">Flagellimonas oceani</name>
    <dbReference type="NCBI Taxonomy" id="2698672"/>
    <lineage>
        <taxon>Bacteria</taxon>
        <taxon>Pseudomonadati</taxon>
        <taxon>Bacteroidota</taxon>
        <taxon>Flavobacteriia</taxon>
        <taxon>Flavobacteriales</taxon>
        <taxon>Flavobacteriaceae</taxon>
        <taxon>Flagellimonas</taxon>
    </lineage>
</organism>
<gene>
    <name evidence="1" type="ORF">GVT53_20165</name>
</gene>
<dbReference type="EMBL" id="CP049616">
    <property type="protein sequence ID" value="QII46896.1"/>
    <property type="molecule type" value="Genomic_DNA"/>
</dbReference>
<dbReference type="KEGG" id="mut:GVT53_20165"/>
<name>A0A6G7J7U6_9FLAO</name>
<protein>
    <recommendedName>
        <fullName evidence="3">RteC protein</fullName>
    </recommendedName>
</protein>
<evidence type="ECO:0000313" key="2">
    <source>
        <dbReference type="Proteomes" id="UP000502928"/>
    </source>
</evidence>
<sequence>MKLDVLSENLTTQLDEIASENNSILERAYLSVEVCRNLLSNLKKQVLQEGFDTMATEIRFFKHTKQVPLIELIYFSEIHSFELQFPKADRHSQLKIIKKKVNKINRFFLYNIDFGRYIDAGHTHFDKEYFTRDYLDSYHITTSKFYFQDPEFCTPRDMLLGKYRAYQKLLKYLDERRFQLKKSLNGKRHPIKRLHWPFSNTDYVELIYALHAKGLGSKNSLSIVKISDYLSQIFDVEPKDIYKTYQDIKNRKKSRTLFLDELTTSLISEMDKSEK</sequence>
<evidence type="ECO:0000313" key="1">
    <source>
        <dbReference type="EMBL" id="QII46896.1"/>
    </source>
</evidence>
<dbReference type="Proteomes" id="UP000502928">
    <property type="component" value="Chromosome"/>
</dbReference>